<dbReference type="Proteomes" id="UP000052978">
    <property type="component" value="Unassembled WGS sequence"/>
</dbReference>
<organism evidence="1 2">
    <name type="scientific">Myotis brandtii</name>
    <name type="common">Brandt's bat</name>
    <dbReference type="NCBI Taxonomy" id="109478"/>
    <lineage>
        <taxon>Eukaryota</taxon>
        <taxon>Metazoa</taxon>
        <taxon>Chordata</taxon>
        <taxon>Craniata</taxon>
        <taxon>Vertebrata</taxon>
        <taxon>Euteleostomi</taxon>
        <taxon>Mammalia</taxon>
        <taxon>Eutheria</taxon>
        <taxon>Laurasiatheria</taxon>
        <taxon>Chiroptera</taxon>
        <taxon>Yangochiroptera</taxon>
        <taxon>Vespertilionidae</taxon>
        <taxon>Myotis</taxon>
    </lineage>
</organism>
<dbReference type="AlphaFoldDB" id="S7NRS8"/>
<keyword evidence="2" id="KW-1185">Reference proteome</keyword>
<name>S7NRS8_MYOBR</name>
<evidence type="ECO:0000313" key="2">
    <source>
        <dbReference type="Proteomes" id="UP000052978"/>
    </source>
</evidence>
<gene>
    <name evidence="1" type="ORF">D623_10003007</name>
</gene>
<protein>
    <submittedName>
        <fullName evidence="1">Citrate synthase, mitochondrial</fullName>
    </submittedName>
</protein>
<reference evidence="1 2" key="1">
    <citation type="journal article" date="2013" name="Nat. Commun.">
        <title>Genome analysis reveals insights into physiology and longevity of the Brandt's bat Myotis brandtii.</title>
        <authorList>
            <person name="Seim I."/>
            <person name="Fang X."/>
            <person name="Xiong Z."/>
            <person name="Lobanov A.V."/>
            <person name="Huang Z."/>
            <person name="Ma S."/>
            <person name="Feng Y."/>
            <person name="Turanov A.A."/>
            <person name="Zhu Y."/>
            <person name="Lenz T.L."/>
            <person name="Gerashchenko M.V."/>
            <person name="Fan D."/>
            <person name="Hee Yim S."/>
            <person name="Yao X."/>
            <person name="Jordan D."/>
            <person name="Xiong Y."/>
            <person name="Ma Y."/>
            <person name="Lyapunov A.N."/>
            <person name="Chen G."/>
            <person name="Kulakova O.I."/>
            <person name="Sun Y."/>
            <person name="Lee S.G."/>
            <person name="Bronson R.T."/>
            <person name="Moskalev A.A."/>
            <person name="Sunyaev S.R."/>
            <person name="Zhang G."/>
            <person name="Krogh A."/>
            <person name="Wang J."/>
            <person name="Gladyshev V.N."/>
        </authorList>
    </citation>
    <scope>NUCLEOTIDE SEQUENCE [LARGE SCALE GENOMIC DNA]</scope>
</reference>
<dbReference type="EMBL" id="KE164831">
    <property type="protein sequence ID" value="EPQ20389.1"/>
    <property type="molecule type" value="Genomic_DNA"/>
</dbReference>
<feature type="non-terminal residue" evidence="1">
    <location>
        <position position="1"/>
    </location>
</feature>
<accession>S7NRS8</accession>
<sequence length="88" mass="9249">NASCLVPAAEHASASSAHLKVVLADLIPKEQAELRNTVHTLEQGVQSELWPPTSAAILTVFAHCCQQGGSAVLPTHSPPHSKHVKLKG</sequence>
<proteinExistence type="predicted"/>
<evidence type="ECO:0000313" key="1">
    <source>
        <dbReference type="EMBL" id="EPQ20389.1"/>
    </source>
</evidence>